<reference evidence="3" key="1">
    <citation type="journal article" date="2024" name="Antonie Van Leeuwenhoek">
        <title>Isoptericola haloaureus sp. nov., a dimorphic actinobacterium isolated from mangrove sediments of southeast India, implicating biosaline agricultural significance through nitrogen fixation and salt tolerance genes.</title>
        <authorList>
            <person name="Prathaban M."/>
            <person name="Prathiviraj R."/>
            <person name="Ravichandran M."/>
            <person name="Natarajan S.D."/>
            <person name="Sobanaa M."/>
            <person name="Hari Krishna Kumar S."/>
            <person name="Chandrasekar V."/>
            <person name="Selvin J."/>
        </authorList>
    </citation>
    <scope>NUCLEOTIDE SEQUENCE</scope>
    <source>
        <strain evidence="3">MP1014</strain>
    </source>
</reference>
<comment type="caution">
    <text evidence="3">The sequence shown here is derived from an EMBL/GenBank/DDBJ whole genome shotgun (WGS) entry which is preliminary data.</text>
</comment>
<proteinExistence type="predicted"/>
<name>A0ABU7Z5C9_9MICO</name>
<keyword evidence="4" id="KW-1185">Reference proteome</keyword>
<feature type="chain" id="PRO_5046002083" description="Sporulation stage II protein D amidase enhancer LytB N-terminal domain-containing protein" evidence="1">
    <location>
        <begin position="28"/>
        <end position="443"/>
    </location>
</feature>
<evidence type="ECO:0000259" key="2">
    <source>
        <dbReference type="Pfam" id="PF08486"/>
    </source>
</evidence>
<dbReference type="EMBL" id="JBAGLP010000110">
    <property type="protein sequence ID" value="MEG3614536.1"/>
    <property type="molecule type" value="Genomic_DNA"/>
</dbReference>
<evidence type="ECO:0000313" key="4">
    <source>
        <dbReference type="Proteomes" id="UP001310387"/>
    </source>
</evidence>
<feature type="domain" description="Sporulation stage II protein D amidase enhancer LytB N-terminal" evidence="2">
    <location>
        <begin position="211"/>
        <end position="314"/>
    </location>
</feature>
<dbReference type="Proteomes" id="UP001310387">
    <property type="component" value="Unassembled WGS sequence"/>
</dbReference>
<keyword evidence="1" id="KW-0732">Signal</keyword>
<dbReference type="InterPro" id="IPR013693">
    <property type="entry name" value="SpoIID/LytB_N"/>
</dbReference>
<sequence>MSWTTVALRAAARSGLALLLASTAVLATGIAPAGAASDPPDHFVLRGTGFGHGVGMPQYGAYEMARQGNHTSRILKHYYSGTRSWYRSTPKNVSVQVYGPDPYGYGAYGDSSARTQVTVSGGGWRLRSGSGETLAKGWGTTTLTVVPRGGAIAVQVDGREYRGTPLRLQWTGTRYYKFRSDRRAVVEIDGAQGTYRHGRLTLSSRSGISNIVNDLLLNSEYLNGIAEMPSAWGADGGAKALRAQVITARSYSGIKASSPRQFACRCDLVDDVRDQNFTGWLHENAGPDGRYGDLWVREVAATTRSATEGRVLTYDGEPVVAHYFSSSGGRTANSEDVWTTALPYERSVDDPYSRAAPGNSFKDWKRTLTQEGARKLFGLTDVVTLRTEARWPSGQIRALRATASDGTSHAIWGKADRIRHRVGAHTTTGSMPSSWVRWIRPVA</sequence>
<protein>
    <recommendedName>
        <fullName evidence="2">Sporulation stage II protein D amidase enhancer LytB N-terminal domain-containing protein</fullName>
    </recommendedName>
</protein>
<dbReference type="RefSeq" id="WP_332901305.1">
    <property type="nucleotide sequence ID" value="NZ_JBAGLP010000110.1"/>
</dbReference>
<dbReference type="Pfam" id="PF08486">
    <property type="entry name" value="SpoIID"/>
    <property type="match status" value="1"/>
</dbReference>
<organism evidence="3 4">
    <name type="scientific">Isoptericola haloaureus</name>
    <dbReference type="NCBI Taxonomy" id="1542902"/>
    <lineage>
        <taxon>Bacteria</taxon>
        <taxon>Bacillati</taxon>
        <taxon>Actinomycetota</taxon>
        <taxon>Actinomycetes</taxon>
        <taxon>Micrococcales</taxon>
        <taxon>Promicromonosporaceae</taxon>
        <taxon>Isoptericola</taxon>
    </lineage>
</organism>
<feature type="signal peptide" evidence="1">
    <location>
        <begin position="1"/>
        <end position="27"/>
    </location>
</feature>
<accession>A0ABU7Z5C9</accession>
<evidence type="ECO:0000313" key="3">
    <source>
        <dbReference type="EMBL" id="MEG3614536.1"/>
    </source>
</evidence>
<reference evidence="3" key="2">
    <citation type="submission" date="2024-02" db="EMBL/GenBank/DDBJ databases">
        <authorList>
            <person name="Prathaban M."/>
            <person name="Mythili R."/>
            <person name="Sharmila Devi N."/>
            <person name="Sobanaa M."/>
            <person name="Prathiviraj R."/>
            <person name="Selvin J."/>
        </authorList>
    </citation>
    <scope>NUCLEOTIDE SEQUENCE</scope>
    <source>
        <strain evidence="3">MP1014</strain>
    </source>
</reference>
<evidence type="ECO:0000256" key="1">
    <source>
        <dbReference type="SAM" id="SignalP"/>
    </source>
</evidence>
<gene>
    <name evidence="3" type="ORF">V5O49_05295</name>
</gene>